<dbReference type="EMBL" id="UAUU01000011">
    <property type="protein sequence ID" value="SPZ94609.1"/>
    <property type="molecule type" value="Genomic_DNA"/>
</dbReference>
<protein>
    <submittedName>
        <fullName evidence="1">Uncharacterized protein</fullName>
    </submittedName>
</protein>
<reference evidence="1 2" key="1">
    <citation type="submission" date="2018-06" db="EMBL/GenBank/DDBJ databases">
        <authorList>
            <consortium name="Pathogen Informatics"/>
            <person name="Doyle S."/>
        </authorList>
    </citation>
    <scope>NUCLEOTIDE SEQUENCE [LARGE SCALE GENOMIC DNA]</scope>
    <source>
        <strain evidence="1 2">NCTC11343</strain>
    </source>
</reference>
<gene>
    <name evidence="1" type="ORF">NCTC11343_05420</name>
</gene>
<proteinExistence type="predicted"/>
<accession>A0A2X2LND2</accession>
<dbReference type="RefSeq" id="WP_112376309.1">
    <property type="nucleotide sequence ID" value="NZ_CP069793.1"/>
</dbReference>
<name>A0A2X2LND2_SPHMU</name>
<evidence type="ECO:0000313" key="2">
    <source>
        <dbReference type="Proteomes" id="UP000251241"/>
    </source>
</evidence>
<organism evidence="1 2">
    <name type="scientific">Sphingobacterium multivorum</name>
    <dbReference type="NCBI Taxonomy" id="28454"/>
    <lineage>
        <taxon>Bacteria</taxon>
        <taxon>Pseudomonadati</taxon>
        <taxon>Bacteroidota</taxon>
        <taxon>Sphingobacteriia</taxon>
        <taxon>Sphingobacteriales</taxon>
        <taxon>Sphingobacteriaceae</taxon>
        <taxon>Sphingobacterium</taxon>
    </lineage>
</organism>
<dbReference type="GeneID" id="97180214"/>
<sequence length="73" mass="8689">MKKRSNKEEKKNKELSEYPVIYSYIYEREVDDINRLANKIDTIKNRRKSTPPISKIIIGYKVENGKVVPIYQD</sequence>
<evidence type="ECO:0000313" key="1">
    <source>
        <dbReference type="EMBL" id="SPZ94609.1"/>
    </source>
</evidence>
<dbReference type="Proteomes" id="UP000251241">
    <property type="component" value="Unassembled WGS sequence"/>
</dbReference>
<dbReference type="AlphaFoldDB" id="A0A2X2LND2"/>